<proteinExistence type="inferred from homology"/>
<reference evidence="8" key="1">
    <citation type="submission" date="2014-01" db="EMBL/GenBank/DDBJ databases">
        <authorList>
            <person name="Aslett M."/>
        </authorList>
    </citation>
    <scope>NUCLEOTIDE SEQUENCE</scope>
</reference>
<feature type="region of interest" description="Disordered" evidence="7">
    <location>
        <begin position="96"/>
        <end position="124"/>
    </location>
</feature>
<name>A0A077Z107_TRITR</name>
<feature type="compositionally biased region" description="Acidic residues" evidence="7">
    <location>
        <begin position="112"/>
        <end position="124"/>
    </location>
</feature>
<dbReference type="STRING" id="36087.A0A077Z107"/>
<sequence length="124" mass="12912">MLTCLVNLPCCQKMALNNEMACAYAALILADDGIKVSVDGIKSILTAADVHVDSVWPEIFVNALESVNISELVTNIGGGFGAGSVAAAPAAAEVQAESAKAPEKKEEKKEESESDEELGLDLFG</sequence>
<evidence type="ECO:0000256" key="2">
    <source>
        <dbReference type="ARBA" id="ARBA00005436"/>
    </source>
</evidence>
<dbReference type="PANTHER" id="PTHR45696:SF10">
    <property type="entry name" value="LARGE RIBOSOMAL SUBUNIT PROTEIN P1"/>
    <property type="match status" value="1"/>
</dbReference>
<dbReference type="InterPro" id="IPR027534">
    <property type="entry name" value="Ribosomal_P1/P2"/>
</dbReference>
<evidence type="ECO:0000256" key="6">
    <source>
        <dbReference type="ARBA" id="ARBA00042918"/>
    </source>
</evidence>
<evidence type="ECO:0000256" key="1">
    <source>
        <dbReference type="ARBA" id="ARBA00003362"/>
    </source>
</evidence>
<feature type="compositionally biased region" description="Basic and acidic residues" evidence="7">
    <location>
        <begin position="100"/>
        <end position="111"/>
    </location>
</feature>
<evidence type="ECO:0000256" key="3">
    <source>
        <dbReference type="ARBA" id="ARBA00022980"/>
    </source>
</evidence>
<dbReference type="Proteomes" id="UP000030665">
    <property type="component" value="Unassembled WGS sequence"/>
</dbReference>
<reference evidence="8" key="2">
    <citation type="submission" date="2014-03" db="EMBL/GenBank/DDBJ databases">
        <title>The whipworm genome and dual-species transcriptomics of an intimate host-pathogen interaction.</title>
        <authorList>
            <person name="Foth B.J."/>
            <person name="Tsai I.J."/>
            <person name="Reid A.J."/>
            <person name="Bancroft A.J."/>
            <person name="Nichol S."/>
            <person name="Tracey A."/>
            <person name="Holroyd N."/>
            <person name="Cotton J.A."/>
            <person name="Stanley E.J."/>
            <person name="Zarowiecki M."/>
            <person name="Liu J.Z."/>
            <person name="Huckvale T."/>
            <person name="Cooper P.J."/>
            <person name="Grencis R.K."/>
            <person name="Berriman M."/>
        </authorList>
    </citation>
    <scope>NUCLEOTIDE SEQUENCE [LARGE SCALE GENOMIC DNA]</scope>
</reference>
<keyword evidence="3 8" id="KW-0689">Ribosomal protein</keyword>
<evidence type="ECO:0000256" key="7">
    <source>
        <dbReference type="SAM" id="MobiDB-lite"/>
    </source>
</evidence>
<dbReference type="Gene3D" id="1.10.10.1410">
    <property type="match status" value="1"/>
</dbReference>
<evidence type="ECO:0000256" key="4">
    <source>
        <dbReference type="ARBA" id="ARBA00023274"/>
    </source>
</evidence>
<dbReference type="GO" id="GO:0003735">
    <property type="term" value="F:structural constituent of ribosome"/>
    <property type="evidence" value="ECO:0007669"/>
    <property type="project" value="InterPro"/>
</dbReference>
<organism evidence="8 9">
    <name type="scientific">Trichuris trichiura</name>
    <name type="common">Whipworm</name>
    <name type="synonym">Trichocephalus trichiurus</name>
    <dbReference type="NCBI Taxonomy" id="36087"/>
    <lineage>
        <taxon>Eukaryota</taxon>
        <taxon>Metazoa</taxon>
        <taxon>Ecdysozoa</taxon>
        <taxon>Nematoda</taxon>
        <taxon>Enoplea</taxon>
        <taxon>Dorylaimia</taxon>
        <taxon>Trichinellida</taxon>
        <taxon>Trichuridae</taxon>
        <taxon>Trichuris</taxon>
    </lineage>
</organism>
<dbReference type="CDD" id="cd05831">
    <property type="entry name" value="Ribosomal_P1"/>
    <property type="match status" value="1"/>
</dbReference>
<dbReference type="Pfam" id="PF00428">
    <property type="entry name" value="Ribosomal_60s"/>
    <property type="match status" value="1"/>
</dbReference>
<dbReference type="GO" id="GO:0030295">
    <property type="term" value="F:protein kinase activator activity"/>
    <property type="evidence" value="ECO:0007669"/>
    <property type="project" value="TreeGrafter"/>
</dbReference>
<dbReference type="GO" id="GO:0022625">
    <property type="term" value="C:cytosolic large ribosomal subunit"/>
    <property type="evidence" value="ECO:0007669"/>
    <property type="project" value="TreeGrafter"/>
</dbReference>
<dbReference type="EMBL" id="HG805818">
    <property type="protein sequence ID" value="CDW52285.1"/>
    <property type="molecule type" value="Genomic_DNA"/>
</dbReference>
<keyword evidence="4" id="KW-0687">Ribonucleoprotein</keyword>
<dbReference type="InterPro" id="IPR038716">
    <property type="entry name" value="P1/P2_N_sf"/>
</dbReference>
<evidence type="ECO:0000313" key="9">
    <source>
        <dbReference type="Proteomes" id="UP000030665"/>
    </source>
</evidence>
<gene>
    <name evidence="8" type="ORF">TTRE_0000054401</name>
</gene>
<dbReference type="FunFam" id="1.10.10.1410:FF:000001">
    <property type="entry name" value="60S acidic ribosomal protein P1"/>
    <property type="match status" value="1"/>
</dbReference>
<protein>
    <recommendedName>
        <fullName evidence="5">Large ribosomal subunit protein P1</fullName>
    </recommendedName>
    <alternativeName>
        <fullName evidence="6">60S acidic ribosomal protein P1</fullName>
    </alternativeName>
</protein>
<dbReference type="OrthoDB" id="2194681at2759"/>
<evidence type="ECO:0000313" key="8">
    <source>
        <dbReference type="EMBL" id="CDW52285.1"/>
    </source>
</evidence>
<dbReference type="GO" id="GO:0002181">
    <property type="term" value="P:cytoplasmic translation"/>
    <property type="evidence" value="ECO:0007669"/>
    <property type="project" value="TreeGrafter"/>
</dbReference>
<dbReference type="HAMAP" id="MF_01478">
    <property type="entry name" value="Ribosomal_L12_arch"/>
    <property type="match status" value="1"/>
</dbReference>
<comment type="function">
    <text evidence="1">Plays an important role in the elongation step of protein synthesis.</text>
</comment>
<dbReference type="GO" id="GO:0043021">
    <property type="term" value="F:ribonucleoprotein complex binding"/>
    <property type="evidence" value="ECO:0007669"/>
    <property type="project" value="TreeGrafter"/>
</dbReference>
<keyword evidence="9" id="KW-1185">Reference proteome</keyword>
<dbReference type="PANTHER" id="PTHR45696">
    <property type="entry name" value="60S ACIDIC RIBOSOMAL PROTEIN P1"/>
    <property type="match status" value="1"/>
</dbReference>
<comment type="similarity">
    <text evidence="2">Belongs to the eukaryotic ribosomal protein P1/P2 family.</text>
</comment>
<dbReference type="GO" id="GO:0006414">
    <property type="term" value="P:translational elongation"/>
    <property type="evidence" value="ECO:0007669"/>
    <property type="project" value="InterPro"/>
</dbReference>
<evidence type="ECO:0000256" key="5">
    <source>
        <dbReference type="ARBA" id="ARBA00041116"/>
    </source>
</evidence>
<dbReference type="AlphaFoldDB" id="A0A077Z107"/>
<accession>A0A077Z107</accession>